<evidence type="ECO:0000259" key="5">
    <source>
        <dbReference type="PROSITE" id="PS50887"/>
    </source>
</evidence>
<dbReference type="RefSeq" id="WP_189434067.1">
    <property type="nucleotide sequence ID" value="NZ_BNAO01000010.1"/>
</dbReference>
<evidence type="ECO:0000256" key="1">
    <source>
        <dbReference type="ARBA" id="ARBA00012528"/>
    </source>
</evidence>
<dbReference type="InterPro" id="IPR015943">
    <property type="entry name" value="WD40/YVTN_repeat-like_dom_sf"/>
</dbReference>
<dbReference type="Gene3D" id="2.130.10.10">
    <property type="entry name" value="YVTN repeat-like/Quinoprotein amine dehydrogenase"/>
    <property type="match status" value="3"/>
</dbReference>
<evidence type="ECO:0000256" key="2">
    <source>
        <dbReference type="ARBA" id="ARBA00034247"/>
    </source>
</evidence>
<evidence type="ECO:0000313" key="6">
    <source>
        <dbReference type="EMBL" id="GHG76956.1"/>
    </source>
</evidence>
<dbReference type="Proteomes" id="UP000659697">
    <property type="component" value="Unassembled WGS sequence"/>
</dbReference>
<dbReference type="Pfam" id="PF00990">
    <property type="entry name" value="GGDEF"/>
    <property type="match status" value="1"/>
</dbReference>
<organism evidence="6 7">
    <name type="scientific">Alishewanella longhuensis</name>
    <dbReference type="NCBI Taxonomy" id="1091037"/>
    <lineage>
        <taxon>Bacteria</taxon>
        <taxon>Pseudomonadati</taxon>
        <taxon>Pseudomonadota</taxon>
        <taxon>Gammaproteobacteria</taxon>
        <taxon>Alteromonadales</taxon>
        <taxon>Alteromonadaceae</taxon>
        <taxon>Alishewanella</taxon>
    </lineage>
</organism>
<dbReference type="Gene3D" id="2.60.40.10">
    <property type="entry name" value="Immunoglobulins"/>
    <property type="match status" value="1"/>
</dbReference>
<dbReference type="InterPro" id="IPR011123">
    <property type="entry name" value="Y_Y_Y"/>
</dbReference>
<feature type="domain" description="GGDEF" evidence="5">
    <location>
        <begin position="816"/>
        <end position="946"/>
    </location>
</feature>
<keyword evidence="7" id="KW-1185">Reference proteome</keyword>
<proteinExistence type="predicted"/>
<comment type="caution">
    <text evidence="6">The sequence shown here is derived from an EMBL/GenBank/DDBJ whole genome shotgun (WGS) entry which is preliminary data.</text>
</comment>
<keyword evidence="3" id="KW-0472">Membrane</keyword>
<dbReference type="PROSITE" id="PS50887">
    <property type="entry name" value="GGDEF"/>
    <property type="match status" value="1"/>
</dbReference>
<dbReference type="CDD" id="cd01949">
    <property type="entry name" value="GGDEF"/>
    <property type="match status" value="1"/>
</dbReference>
<dbReference type="PANTHER" id="PTHR45138:SF9">
    <property type="entry name" value="DIGUANYLATE CYCLASE DGCM-RELATED"/>
    <property type="match status" value="1"/>
</dbReference>
<keyword evidence="4" id="KW-0732">Signal</keyword>
<dbReference type="InterPro" id="IPR000160">
    <property type="entry name" value="GGDEF_dom"/>
</dbReference>
<dbReference type="InterPro" id="IPR050469">
    <property type="entry name" value="Diguanylate_Cyclase"/>
</dbReference>
<keyword evidence="3" id="KW-0812">Transmembrane</keyword>
<gene>
    <name evidence="6" type="ORF">GCM10010919_32250</name>
</gene>
<dbReference type="InterPro" id="IPR011110">
    <property type="entry name" value="Reg_prop"/>
</dbReference>
<evidence type="ECO:0000313" key="7">
    <source>
        <dbReference type="Proteomes" id="UP000659697"/>
    </source>
</evidence>
<dbReference type="InterPro" id="IPR043128">
    <property type="entry name" value="Rev_trsase/Diguanyl_cyclase"/>
</dbReference>
<accession>A0ABQ3L215</accession>
<dbReference type="EC" id="2.7.7.65" evidence="1"/>
<comment type="catalytic activity">
    <reaction evidence="2">
        <text>2 GTP = 3',3'-c-di-GMP + 2 diphosphate</text>
        <dbReference type="Rhea" id="RHEA:24898"/>
        <dbReference type="ChEBI" id="CHEBI:33019"/>
        <dbReference type="ChEBI" id="CHEBI:37565"/>
        <dbReference type="ChEBI" id="CHEBI:58805"/>
        <dbReference type="EC" id="2.7.7.65"/>
    </reaction>
</comment>
<dbReference type="SMART" id="SM00267">
    <property type="entry name" value="GGDEF"/>
    <property type="match status" value="1"/>
</dbReference>
<reference evidence="7" key="1">
    <citation type="journal article" date="2019" name="Int. J. Syst. Evol. Microbiol.">
        <title>The Global Catalogue of Microorganisms (GCM) 10K type strain sequencing project: providing services to taxonomists for standard genome sequencing and annotation.</title>
        <authorList>
            <consortium name="The Broad Institute Genomics Platform"/>
            <consortium name="The Broad Institute Genome Sequencing Center for Infectious Disease"/>
            <person name="Wu L."/>
            <person name="Ma J."/>
        </authorList>
    </citation>
    <scope>NUCLEOTIDE SEQUENCE [LARGE SCALE GENOMIC DNA]</scope>
    <source>
        <strain evidence="7">CGMCC 1.7003</strain>
    </source>
</reference>
<evidence type="ECO:0000256" key="3">
    <source>
        <dbReference type="SAM" id="Phobius"/>
    </source>
</evidence>
<feature type="transmembrane region" description="Helical" evidence="3">
    <location>
        <begin position="733"/>
        <end position="752"/>
    </location>
</feature>
<feature type="signal peptide" evidence="4">
    <location>
        <begin position="1"/>
        <end position="21"/>
    </location>
</feature>
<dbReference type="SUPFAM" id="SSF63829">
    <property type="entry name" value="Calcium-dependent phosphotriesterase"/>
    <property type="match status" value="1"/>
</dbReference>
<sequence>MRRLVWFFVLLSLSLSLSAAAENRFTPYADYLYRIWSVESGLPQISVQTIVQDADGFIWLGTQNGLARFDGQQFEVFNTANTPLLPSNLISSLLIDDQQQLWIGTANGLIKRVNYQFVNIEGGRVGNINALLQTEDGKVWVGADQLYYVAEQGLQNYREHQSEVFSLLQSSTGLWVGAVNGVGLVQDNSYQWLAAPVTEHTLQFHELGFYQNALWLGSQAGLYLLDEFTKWQPITLPDSDTQRIELIFNDQQQGLWISTLDRLFRWYKGELIEQIIMPEQDNFSWVESMLQDIHGNLWLGSRSHGVKRLRKAMTERYGTAEGISDPYTWAVQPWQQYLMVGNRKGVELFDPTTRSYQQILGEEQLPNPFVYSFFTDKAKQLWVGTRGGVAVFDEATLEPLFQLPTLAHLLVTSFAEQDKRLWLGTNGGLYFYEQQNVVAFEHSHLPAEVRVRSIFPDARGQLWIGTEVGLFVKDRHDQVQRVDDPVLGHSFITTVFALPDGQLFIGTFDRGFSIGEQGSWQRFTQQEGLPGNGVIYVHLQDDMLIVSNFQGIYRLNYPELRSGVINELYMLVDDRRPEGTTDSHRCCNGAGASKGALHADRLWFPTLNGIVAVGLNQLNTIAPLPKPVITAIRVDEHTYHDKNFSLAAGQRDWQVSFSAPYFIQALSLQFRYQLRGYDDSWVYAGNRREAFYTNLAPGHYQFTVQVKSAADYRWSDSAYVSIYLPAKWYEAKWFIFMLFFSSLMLLWGIYRLRVAALDRAQRRLQQLVAERTEALHQANIRLQQISMEDALTGLHNRHYLSIHIEQLLARAQRNAMPLMWVLLDIDHFKQINDRLGHQVGDNALKQVARILQENSRSTDHLLRWGGEEFLLILEDSANTEQYLQRLQKALTAGEWQALGLNNPLTCSIGAMQHLPEQDWQSCLQLADLALYQVKNLGRDGYLLLKATPKYPVHGHPENMLLAELVANGWLSWQSDKQAFTSN</sequence>
<dbReference type="NCBIfam" id="TIGR00254">
    <property type="entry name" value="GGDEF"/>
    <property type="match status" value="1"/>
</dbReference>
<feature type="chain" id="PRO_5045236934" description="diguanylate cyclase" evidence="4">
    <location>
        <begin position="22"/>
        <end position="982"/>
    </location>
</feature>
<dbReference type="Pfam" id="PF07494">
    <property type="entry name" value="Reg_prop"/>
    <property type="match status" value="4"/>
</dbReference>
<protein>
    <recommendedName>
        <fullName evidence="1">diguanylate cyclase</fullName>
        <ecNumber evidence="1">2.7.7.65</ecNumber>
    </recommendedName>
</protein>
<name>A0ABQ3L215_9ALTE</name>
<dbReference type="SUPFAM" id="SSF55073">
    <property type="entry name" value="Nucleotide cyclase"/>
    <property type="match status" value="1"/>
</dbReference>
<dbReference type="PANTHER" id="PTHR45138">
    <property type="entry name" value="REGULATORY COMPONENTS OF SENSORY TRANSDUCTION SYSTEM"/>
    <property type="match status" value="1"/>
</dbReference>
<dbReference type="InterPro" id="IPR013783">
    <property type="entry name" value="Ig-like_fold"/>
</dbReference>
<dbReference type="InterPro" id="IPR029787">
    <property type="entry name" value="Nucleotide_cyclase"/>
</dbReference>
<evidence type="ECO:0000256" key="4">
    <source>
        <dbReference type="SAM" id="SignalP"/>
    </source>
</evidence>
<dbReference type="Pfam" id="PF07495">
    <property type="entry name" value="Y_Y_Y"/>
    <property type="match status" value="1"/>
</dbReference>
<dbReference type="Gene3D" id="3.30.70.270">
    <property type="match status" value="1"/>
</dbReference>
<keyword evidence="3" id="KW-1133">Transmembrane helix</keyword>
<dbReference type="EMBL" id="BNAO01000010">
    <property type="protein sequence ID" value="GHG76956.1"/>
    <property type="molecule type" value="Genomic_DNA"/>
</dbReference>